<gene>
    <name evidence="1" type="ORF">SPELUC_LOCUS5523</name>
</gene>
<evidence type="ECO:0000313" key="1">
    <source>
        <dbReference type="EMBL" id="CAG8558935.1"/>
    </source>
</evidence>
<protein>
    <submittedName>
        <fullName evidence="1">16069_t:CDS:1</fullName>
    </submittedName>
</protein>
<accession>A0ACA9LY96</accession>
<sequence length="102" mass="11802">MLSSKKVILPLLNNPPLLLKHLFENNDNKAKEFYTNICQYNAAHTFILVGVNIDQTVLCEHGSYCFCISRELYHLSDLLLFVNEKDPQYAQLYIFDPAITHL</sequence>
<comment type="caution">
    <text evidence="1">The sequence shown here is derived from an EMBL/GenBank/DDBJ whole genome shotgun (WGS) entry which is preliminary data.</text>
</comment>
<dbReference type="Proteomes" id="UP000789366">
    <property type="component" value="Unassembled WGS sequence"/>
</dbReference>
<name>A0ACA9LY96_9GLOM</name>
<dbReference type="EMBL" id="CAJVPW010005696">
    <property type="protein sequence ID" value="CAG8558935.1"/>
    <property type="molecule type" value="Genomic_DNA"/>
</dbReference>
<reference evidence="1" key="1">
    <citation type="submission" date="2021-06" db="EMBL/GenBank/DDBJ databases">
        <authorList>
            <person name="Kallberg Y."/>
            <person name="Tangrot J."/>
            <person name="Rosling A."/>
        </authorList>
    </citation>
    <scope>NUCLEOTIDE SEQUENCE</scope>
    <source>
        <strain evidence="1">28 12/20/2015</strain>
    </source>
</reference>
<proteinExistence type="predicted"/>
<organism evidence="1 2">
    <name type="scientific">Cetraspora pellucida</name>
    <dbReference type="NCBI Taxonomy" id="1433469"/>
    <lineage>
        <taxon>Eukaryota</taxon>
        <taxon>Fungi</taxon>
        <taxon>Fungi incertae sedis</taxon>
        <taxon>Mucoromycota</taxon>
        <taxon>Glomeromycotina</taxon>
        <taxon>Glomeromycetes</taxon>
        <taxon>Diversisporales</taxon>
        <taxon>Gigasporaceae</taxon>
        <taxon>Cetraspora</taxon>
    </lineage>
</organism>
<keyword evidence="2" id="KW-1185">Reference proteome</keyword>
<evidence type="ECO:0000313" key="2">
    <source>
        <dbReference type="Proteomes" id="UP000789366"/>
    </source>
</evidence>
<feature type="non-terminal residue" evidence="1">
    <location>
        <position position="102"/>
    </location>
</feature>